<dbReference type="InterPro" id="IPR006110">
    <property type="entry name" value="Pol_omega/Rpo6/RPB6"/>
</dbReference>
<comment type="function">
    <text evidence="10">Promotes RNA polymerase assembly. Latches the N- and C-terminal regions of the beta' subunit thereby facilitating its interaction with the beta and alpha subunits.</text>
</comment>
<evidence type="ECO:0000256" key="6">
    <source>
        <dbReference type="ARBA" id="ARBA00022695"/>
    </source>
</evidence>
<evidence type="ECO:0000256" key="3">
    <source>
        <dbReference type="ARBA" id="ARBA00013725"/>
    </source>
</evidence>
<dbReference type="RefSeq" id="WP_354367741.1">
    <property type="nucleotide sequence ID" value="NZ_JBEPMA010000004.1"/>
</dbReference>
<dbReference type="GO" id="GO:0003899">
    <property type="term" value="F:DNA-directed RNA polymerase activity"/>
    <property type="evidence" value="ECO:0007669"/>
    <property type="project" value="UniProtKB-EC"/>
</dbReference>
<gene>
    <name evidence="10" type="primary">rpoZ</name>
    <name evidence="11" type="ORF">ABID14_000994</name>
</gene>
<comment type="caution">
    <text evidence="11">The sequence shown here is derived from an EMBL/GenBank/DDBJ whole genome shotgun (WGS) entry which is preliminary data.</text>
</comment>
<comment type="subunit">
    <text evidence="10">The RNAP catalytic core consists of 2 alpha, 1 beta, 1 beta' and 1 omega subunit. When a sigma factor is associated with the core the holoenzyme is formed, which can initiate transcription.</text>
</comment>
<evidence type="ECO:0000313" key="12">
    <source>
        <dbReference type="Proteomes" id="UP001549162"/>
    </source>
</evidence>
<dbReference type="InterPro" id="IPR003716">
    <property type="entry name" value="DNA-dir_RNA_pol_omega"/>
</dbReference>
<keyword evidence="12" id="KW-1185">Reference proteome</keyword>
<comment type="catalytic activity">
    <reaction evidence="9 10">
        <text>RNA(n) + a ribonucleoside 5'-triphosphate = RNA(n+1) + diphosphate</text>
        <dbReference type="Rhea" id="RHEA:21248"/>
        <dbReference type="Rhea" id="RHEA-COMP:14527"/>
        <dbReference type="Rhea" id="RHEA-COMP:17342"/>
        <dbReference type="ChEBI" id="CHEBI:33019"/>
        <dbReference type="ChEBI" id="CHEBI:61557"/>
        <dbReference type="ChEBI" id="CHEBI:140395"/>
        <dbReference type="EC" id="2.7.7.6"/>
    </reaction>
</comment>
<dbReference type="NCBIfam" id="TIGR00690">
    <property type="entry name" value="rpoZ"/>
    <property type="match status" value="1"/>
</dbReference>
<dbReference type="SUPFAM" id="SSF63562">
    <property type="entry name" value="RPB6/omega subunit-like"/>
    <property type="match status" value="1"/>
</dbReference>
<reference evidence="11 12" key="1">
    <citation type="submission" date="2024-06" db="EMBL/GenBank/DDBJ databases">
        <title>Genomic Encyclopedia of Type Strains, Phase IV (KMG-IV): sequencing the most valuable type-strain genomes for metagenomic binning, comparative biology and taxonomic classification.</title>
        <authorList>
            <person name="Goeker M."/>
        </authorList>
    </citation>
    <scope>NUCLEOTIDE SEQUENCE [LARGE SCALE GENOMIC DNA]</scope>
    <source>
        <strain evidence="11 12">DSM 21460</strain>
    </source>
</reference>
<evidence type="ECO:0000256" key="4">
    <source>
        <dbReference type="ARBA" id="ARBA00022478"/>
    </source>
</evidence>
<dbReference type="HAMAP" id="MF_00366">
    <property type="entry name" value="RNApol_bact_RpoZ"/>
    <property type="match status" value="1"/>
</dbReference>
<keyword evidence="5 10" id="KW-0808">Transferase</keyword>
<evidence type="ECO:0000256" key="10">
    <source>
        <dbReference type="HAMAP-Rule" id="MF_00366"/>
    </source>
</evidence>
<name>A0ABV2J991_9FIRM</name>
<evidence type="ECO:0000256" key="8">
    <source>
        <dbReference type="ARBA" id="ARBA00029924"/>
    </source>
</evidence>
<comment type="similarity">
    <text evidence="1 10">Belongs to the RNA polymerase subunit omega family.</text>
</comment>
<keyword evidence="4 10" id="KW-0240">DNA-directed RNA polymerase</keyword>
<dbReference type="Gene3D" id="3.90.940.10">
    <property type="match status" value="1"/>
</dbReference>
<dbReference type="Proteomes" id="UP001549162">
    <property type="component" value="Unassembled WGS sequence"/>
</dbReference>
<dbReference type="SMART" id="SM01409">
    <property type="entry name" value="RNA_pol_Rpb6"/>
    <property type="match status" value="1"/>
</dbReference>
<keyword evidence="7 10" id="KW-0804">Transcription</keyword>
<evidence type="ECO:0000256" key="7">
    <source>
        <dbReference type="ARBA" id="ARBA00023163"/>
    </source>
</evidence>
<keyword evidence="6 10" id="KW-0548">Nucleotidyltransferase</keyword>
<dbReference type="EMBL" id="JBEPMA010000004">
    <property type="protein sequence ID" value="MET3617365.1"/>
    <property type="molecule type" value="Genomic_DNA"/>
</dbReference>
<dbReference type="PANTHER" id="PTHR34476">
    <property type="entry name" value="DNA-DIRECTED RNA POLYMERASE SUBUNIT OMEGA"/>
    <property type="match status" value="1"/>
</dbReference>
<dbReference type="InterPro" id="IPR036161">
    <property type="entry name" value="RPB6/omega-like_sf"/>
</dbReference>
<dbReference type="PANTHER" id="PTHR34476:SF1">
    <property type="entry name" value="DNA-DIRECTED RNA POLYMERASE SUBUNIT OMEGA"/>
    <property type="match status" value="1"/>
</dbReference>
<organism evidence="11 12">
    <name type="scientific">Peptoniphilus olsenii</name>
    <dbReference type="NCBI Taxonomy" id="411570"/>
    <lineage>
        <taxon>Bacteria</taxon>
        <taxon>Bacillati</taxon>
        <taxon>Bacillota</taxon>
        <taxon>Tissierellia</taxon>
        <taxon>Tissierellales</taxon>
        <taxon>Peptoniphilaceae</taxon>
        <taxon>Peptoniphilus</taxon>
    </lineage>
</organism>
<evidence type="ECO:0000256" key="5">
    <source>
        <dbReference type="ARBA" id="ARBA00022679"/>
    </source>
</evidence>
<evidence type="ECO:0000256" key="9">
    <source>
        <dbReference type="ARBA" id="ARBA00048552"/>
    </source>
</evidence>
<evidence type="ECO:0000256" key="2">
    <source>
        <dbReference type="ARBA" id="ARBA00012418"/>
    </source>
</evidence>
<dbReference type="GO" id="GO:0000428">
    <property type="term" value="C:DNA-directed RNA polymerase complex"/>
    <property type="evidence" value="ECO:0007669"/>
    <property type="project" value="UniProtKB-KW"/>
</dbReference>
<dbReference type="Pfam" id="PF01192">
    <property type="entry name" value="RNA_pol_Rpb6"/>
    <property type="match status" value="1"/>
</dbReference>
<protein>
    <recommendedName>
        <fullName evidence="3 10">DNA-directed RNA polymerase subunit omega</fullName>
        <shortName evidence="10">RNAP omega subunit</shortName>
        <ecNumber evidence="2 10">2.7.7.6</ecNumber>
    </recommendedName>
    <alternativeName>
        <fullName evidence="10">RNA polymerase omega subunit</fullName>
    </alternativeName>
    <alternativeName>
        <fullName evidence="8 10">Transcriptase subunit omega</fullName>
    </alternativeName>
</protein>
<sequence length="101" mass="11849">MIIPSFKEIREKTSSRYELVMLVSKRARKLVDNNPKLVETKNQKPVTVAIEEVMAGKIKFGKPMSDYKYNEKIKEERAFLIEKLKNESYSEINSQGDYEEE</sequence>
<accession>A0ABV2J991</accession>
<evidence type="ECO:0000256" key="1">
    <source>
        <dbReference type="ARBA" id="ARBA00006711"/>
    </source>
</evidence>
<proteinExistence type="inferred from homology"/>
<evidence type="ECO:0000313" key="11">
    <source>
        <dbReference type="EMBL" id="MET3617365.1"/>
    </source>
</evidence>
<dbReference type="EC" id="2.7.7.6" evidence="2 10"/>